<reference evidence="5 6" key="1">
    <citation type="journal article" date="2012" name="J. Bacteriol.">
        <title>Complete Genome Sequence of Desulfurococcus fermentans, a Hyperthermophilic Cellulolytic Crenarchaeon Isolated from a Freshwater Hot Spring in Kamchatka, Russia.</title>
        <authorList>
            <person name="Susanti D."/>
            <person name="Johnson E.F."/>
            <person name="Rodriguez J.R."/>
            <person name="Anderson I."/>
            <person name="Perevalova A.A."/>
            <person name="Kyrpides N."/>
            <person name="Lucas S."/>
            <person name="Han J."/>
            <person name="Lapidus A."/>
            <person name="Cheng J.F."/>
            <person name="Goodwin L."/>
            <person name="Pitluck S."/>
            <person name="Mavrommatis K."/>
            <person name="Peters L."/>
            <person name="Land M.L."/>
            <person name="Hauser L."/>
            <person name="Gopalan V."/>
            <person name="Chan P.P."/>
            <person name="Lowe T.M."/>
            <person name="Atomi H."/>
            <person name="Bonch-Osmolovskaya E.A."/>
            <person name="Woyke T."/>
            <person name="Mukhopadhyay B."/>
        </authorList>
    </citation>
    <scope>NUCLEOTIDE SEQUENCE [LARGE SCALE GENOMIC DNA]</scope>
    <source>
        <strain evidence="5 6">DSM 16532</strain>
    </source>
</reference>
<dbReference type="eggNOG" id="arCOG00397">
    <property type="taxonomic scope" value="Archaea"/>
</dbReference>
<dbReference type="InterPro" id="IPR004843">
    <property type="entry name" value="Calcineurin-like_PHP"/>
</dbReference>
<dbReference type="KEGG" id="dfd:Desfe_0715"/>
<evidence type="ECO:0000256" key="2">
    <source>
        <dbReference type="ARBA" id="ARBA00022801"/>
    </source>
</evidence>
<keyword evidence="3" id="KW-0269">Exonuclease</keyword>
<dbReference type="InterPro" id="IPR041796">
    <property type="entry name" value="Mre11_N"/>
</dbReference>
<dbReference type="CDD" id="cd00840">
    <property type="entry name" value="MPP_Mre11_N"/>
    <property type="match status" value="1"/>
</dbReference>
<dbReference type="Pfam" id="PF00149">
    <property type="entry name" value="Metallophos"/>
    <property type="match status" value="1"/>
</dbReference>
<accession>I3XRP0</accession>
<dbReference type="PANTHER" id="PTHR30337">
    <property type="entry name" value="COMPONENT OF ATP-DEPENDENT DSDNA EXONUCLEASE"/>
    <property type="match status" value="1"/>
</dbReference>
<dbReference type="InterPro" id="IPR029052">
    <property type="entry name" value="Metallo-depent_PP-like"/>
</dbReference>
<name>I3XRP0_DESAM</name>
<dbReference type="InterPro" id="IPR050535">
    <property type="entry name" value="DNA_Repair-Maintenance_Comp"/>
</dbReference>
<dbReference type="EMBL" id="CP003321">
    <property type="protein sequence ID" value="AFL66614.1"/>
    <property type="molecule type" value="Genomic_DNA"/>
</dbReference>
<dbReference type="Proteomes" id="UP000006175">
    <property type="component" value="Chromosome"/>
</dbReference>
<keyword evidence="1" id="KW-0540">Nuclease</keyword>
<dbReference type="GO" id="GO:0004527">
    <property type="term" value="F:exonuclease activity"/>
    <property type="evidence" value="ECO:0007669"/>
    <property type="project" value="UniProtKB-KW"/>
</dbReference>
<evidence type="ECO:0000256" key="1">
    <source>
        <dbReference type="ARBA" id="ARBA00022722"/>
    </source>
</evidence>
<proteinExistence type="predicted"/>
<keyword evidence="6" id="KW-1185">Reference proteome</keyword>
<dbReference type="HOGENOM" id="CLU_643415_0_0_2"/>
<sequence>MMIIHTGDLHLGCSLSRESPLARFYIDVLKELVEKAIREKAVVLISGDFFDHYDVSYSLMIEVARYLRQLRDNNIEVVVVPGNHDNARSGRGVLDLFNEAGLIKLTRYEEIGGHLLLYPLRINDYDFYGVPGFRNQAESKYIKENRVKFVKNNNKNNNVIILAHVSVEFAGFRPRDYNRQYGMIDVVENELWRIMPSGTKYVALGHIHIPIPQERKFKSNIAYPGTPIGMNIEDLRETALLERKGVRRRFLMVDLEGDLPLVEAVELESSPKIMYEKASYISIDELRKHISSIVKDGTDYHGFIFEAKVEGLKDEQVNELRSFIQEIQRSYNKLVYLRLPEASGVENVFAGYDIHQVDTSSLSIEEIEEKILNEYAGKLGLKIPIEKIKEILRLLYEEKGERSRYYYKELYEKIKNILQESYKGG</sequence>
<evidence type="ECO:0000256" key="3">
    <source>
        <dbReference type="ARBA" id="ARBA00022839"/>
    </source>
</evidence>
<keyword evidence="2" id="KW-0378">Hydrolase</keyword>
<gene>
    <name evidence="5" type="ORF">Desfe_0715</name>
</gene>
<protein>
    <submittedName>
        <fullName evidence="5">Metallophosphoesterase</fullName>
    </submittedName>
</protein>
<dbReference type="Gene3D" id="3.60.21.10">
    <property type="match status" value="1"/>
</dbReference>
<evidence type="ECO:0000313" key="6">
    <source>
        <dbReference type="Proteomes" id="UP000006175"/>
    </source>
</evidence>
<evidence type="ECO:0000259" key="4">
    <source>
        <dbReference type="Pfam" id="PF00149"/>
    </source>
</evidence>
<dbReference type="AlphaFoldDB" id="I3XRP0"/>
<evidence type="ECO:0000313" key="5">
    <source>
        <dbReference type="EMBL" id="AFL66614.1"/>
    </source>
</evidence>
<organism evidence="5 6">
    <name type="scientific">Desulfurococcus amylolyticus DSM 16532</name>
    <dbReference type="NCBI Taxonomy" id="768672"/>
    <lineage>
        <taxon>Archaea</taxon>
        <taxon>Thermoproteota</taxon>
        <taxon>Thermoprotei</taxon>
        <taxon>Desulfurococcales</taxon>
        <taxon>Desulfurococcaceae</taxon>
        <taxon>Desulfurococcus</taxon>
    </lineage>
</organism>
<feature type="domain" description="Calcineurin-like phosphoesterase" evidence="4">
    <location>
        <begin position="1"/>
        <end position="210"/>
    </location>
</feature>
<dbReference type="SUPFAM" id="SSF56300">
    <property type="entry name" value="Metallo-dependent phosphatases"/>
    <property type="match status" value="1"/>
</dbReference>
<dbReference type="PANTHER" id="PTHR30337:SF0">
    <property type="entry name" value="NUCLEASE SBCCD SUBUNIT D"/>
    <property type="match status" value="1"/>
</dbReference>